<evidence type="ECO:0000313" key="3">
    <source>
        <dbReference type="Proteomes" id="UP000664698"/>
    </source>
</evidence>
<accession>A0ABS3BM57</accession>
<dbReference type="PROSITE" id="PS51257">
    <property type="entry name" value="PROKAR_LIPOPROTEIN"/>
    <property type="match status" value="1"/>
</dbReference>
<sequence length="364" mass="40472">MNKLRQTIGLAWIATAVSCANPETIQPETKSVMEAVYASGFLEAIGQVELRSQTEGVLQNEFGTEGEKVQNGQVLFTISGLALDSRLQTAQQQFELAKINASPSSPVLAEYLQGVKIAEEQYRADSLTWLRQSRLYEQKAVSVSQFESAETAFESSKQNWKRSQSQLKSKRDQVLMDLESTRKDLLLLQDELDHYKVRSDRDGVFFHSEAEIGEFIKKGDVLATLGTDRGFIGSLKIDEQDISRISLGQKVLLEMDAFPGETFQAELTKIYSKVDPMDQMLRVDARLKDTLPSRLIGLALEANILVREKSEALVIPGSLLLPGDSVLILHDGKTRKVKVSPGIRTLTEVEILDGLSKDSNLIKP</sequence>
<reference evidence="2 3" key="1">
    <citation type="submission" date="2021-03" db="EMBL/GenBank/DDBJ databases">
        <title>novel species isolated from a fishpond in China.</title>
        <authorList>
            <person name="Lu H."/>
            <person name="Cai Z."/>
        </authorList>
    </citation>
    <scope>NUCLEOTIDE SEQUENCE [LARGE SCALE GENOMIC DNA]</scope>
    <source>
        <strain evidence="2 3">JCM 31546</strain>
    </source>
</reference>
<keyword evidence="3" id="KW-1185">Reference proteome</keyword>
<dbReference type="InterPro" id="IPR058792">
    <property type="entry name" value="Beta-barrel_RND_2"/>
</dbReference>
<dbReference type="Gene3D" id="1.10.287.470">
    <property type="entry name" value="Helix hairpin bin"/>
    <property type="match status" value="1"/>
</dbReference>
<feature type="domain" description="CusB-like beta-barrel" evidence="1">
    <location>
        <begin position="236"/>
        <end position="288"/>
    </location>
</feature>
<evidence type="ECO:0000259" key="1">
    <source>
        <dbReference type="Pfam" id="PF25954"/>
    </source>
</evidence>
<comment type="caution">
    <text evidence="2">The sequence shown here is derived from an EMBL/GenBank/DDBJ whole genome shotgun (WGS) entry which is preliminary data.</text>
</comment>
<dbReference type="Gene3D" id="2.40.30.170">
    <property type="match status" value="1"/>
</dbReference>
<evidence type="ECO:0000313" key="2">
    <source>
        <dbReference type="EMBL" id="MBN7800107.1"/>
    </source>
</evidence>
<dbReference type="PANTHER" id="PTHR30469">
    <property type="entry name" value="MULTIDRUG RESISTANCE PROTEIN MDTA"/>
    <property type="match status" value="1"/>
</dbReference>
<dbReference type="PANTHER" id="PTHR30469:SF15">
    <property type="entry name" value="HLYD FAMILY OF SECRETION PROTEINS"/>
    <property type="match status" value="1"/>
</dbReference>
<protein>
    <submittedName>
        <fullName evidence="2">HlyD family efflux transporter periplasmic adaptor subunit</fullName>
    </submittedName>
</protein>
<gene>
    <name evidence="2" type="ORF">J0A67_04500</name>
</gene>
<dbReference type="Gene3D" id="2.40.50.100">
    <property type="match status" value="1"/>
</dbReference>
<name>A0ABS3BM57_9BACT</name>
<dbReference type="Gene3D" id="2.40.420.20">
    <property type="match status" value="1"/>
</dbReference>
<dbReference type="RefSeq" id="WP_206568068.1">
    <property type="nucleotide sequence ID" value="NZ_JAFKCW010000001.1"/>
</dbReference>
<dbReference type="EMBL" id="JAFKCW010000001">
    <property type="protein sequence ID" value="MBN7800107.1"/>
    <property type="molecule type" value="Genomic_DNA"/>
</dbReference>
<dbReference type="Proteomes" id="UP000664698">
    <property type="component" value="Unassembled WGS sequence"/>
</dbReference>
<organism evidence="2 3">
    <name type="scientific">Algoriphagus aestuariicola</name>
    <dbReference type="NCBI Taxonomy" id="1852016"/>
    <lineage>
        <taxon>Bacteria</taxon>
        <taxon>Pseudomonadati</taxon>
        <taxon>Bacteroidota</taxon>
        <taxon>Cytophagia</taxon>
        <taxon>Cytophagales</taxon>
        <taxon>Cyclobacteriaceae</taxon>
        <taxon>Algoriphagus</taxon>
    </lineage>
</organism>
<dbReference type="Pfam" id="PF25954">
    <property type="entry name" value="Beta-barrel_RND_2"/>
    <property type="match status" value="1"/>
</dbReference>
<proteinExistence type="predicted"/>
<dbReference type="SUPFAM" id="SSF111369">
    <property type="entry name" value="HlyD-like secretion proteins"/>
    <property type="match status" value="1"/>
</dbReference>